<evidence type="ECO:0000256" key="1">
    <source>
        <dbReference type="SAM" id="MobiDB-lite"/>
    </source>
</evidence>
<protein>
    <submittedName>
        <fullName evidence="2">Uncharacterized protein</fullName>
    </submittedName>
</protein>
<feature type="region of interest" description="Disordered" evidence="1">
    <location>
        <begin position="1"/>
        <end position="45"/>
    </location>
</feature>
<proteinExistence type="predicted"/>
<reference evidence="2" key="1">
    <citation type="submission" date="2021-01" db="EMBL/GenBank/DDBJ databases">
        <authorList>
            <person name="Corre E."/>
            <person name="Pelletier E."/>
            <person name="Niang G."/>
            <person name="Scheremetjew M."/>
            <person name="Finn R."/>
            <person name="Kale V."/>
            <person name="Holt S."/>
            <person name="Cochrane G."/>
            <person name="Meng A."/>
            <person name="Brown T."/>
            <person name="Cohen L."/>
        </authorList>
    </citation>
    <scope>NUCLEOTIDE SEQUENCE</scope>
    <source>
        <strain evidence="2">NIES-2562</strain>
    </source>
</reference>
<dbReference type="AlphaFoldDB" id="A0A7S3DHH4"/>
<sequence>MSSEDSQNAKLPLTSREPTENIFEEEEKESEREGNRSPHGPALNGEMALVEEEAEADQVAAGEDPFYDMVIGDVDAASQEYNKRFIKAARSHRNTDYRSARDAKKHVVFHAMMKYMHDKIRRDGFEYSANECILEEGDALMNEICRVLGDQAAILEFPSLKRIIESSKQAMTRTLYSAINMAETIISKKTRRTRTERGFDVSFQSAATLAEKIASKRLSPFETRVFEYLYPPQ</sequence>
<dbReference type="EMBL" id="HBIB01031256">
    <property type="protein sequence ID" value="CAE0258026.1"/>
    <property type="molecule type" value="Transcribed_RNA"/>
</dbReference>
<gene>
    <name evidence="2" type="ORF">PBIL07802_LOCUS20289</name>
</gene>
<evidence type="ECO:0000313" key="2">
    <source>
        <dbReference type="EMBL" id="CAE0258026.1"/>
    </source>
</evidence>
<organism evidence="2">
    <name type="scientific">Palpitomonas bilix</name>
    <dbReference type="NCBI Taxonomy" id="652834"/>
    <lineage>
        <taxon>Eukaryota</taxon>
        <taxon>Eukaryota incertae sedis</taxon>
    </lineage>
</organism>
<name>A0A7S3DHH4_9EUKA</name>
<accession>A0A7S3DHH4</accession>